<dbReference type="PANTHER" id="PTHR22911:SF137">
    <property type="entry name" value="SOLUTE CARRIER FAMILY 35 MEMBER G2-RELATED"/>
    <property type="match status" value="1"/>
</dbReference>
<accession>A0A1H3KCD3</accession>
<proteinExistence type="inferred from homology"/>
<comment type="similarity">
    <text evidence="2">Belongs to the EamA transporter family.</text>
</comment>
<sequence length="294" mass="31706">MMTESTKGVLAMVIACLIWGFSALYYKVLAHIPPIEILAHRTIWSFVLFAILLLAQGRLSVLFTLLSTRNGVLVVGLAAIMISTNWFAFIFSIQAGYAVEAAMGYYIFPLVAVLLGRLVFGEKLQSTQWAAVGLAALGVVTLTYGLGVAPWISLLVAGSFGIYGVLKKRLSVGPVVSVTGEVALLFPIALGVLAFVHSKGEGHFGTAAWENGMLIFSGVLTAAPLMLFSYATHRNRLSTVGLLQYINPTAQFFCAVVIFGEPFGLWHGIAFGLIWLALTLYSASSLLQDRAPRR</sequence>
<dbReference type="InterPro" id="IPR000620">
    <property type="entry name" value="EamA_dom"/>
</dbReference>
<feature type="transmembrane region" description="Helical" evidence="8">
    <location>
        <begin position="208"/>
        <end position="228"/>
    </location>
</feature>
<dbReference type="Pfam" id="PF00892">
    <property type="entry name" value="EamA"/>
    <property type="match status" value="2"/>
</dbReference>
<comment type="subcellular location">
    <subcellularLocation>
        <location evidence="1">Cell membrane</location>
        <topology evidence="1">Multi-pass membrane protein</topology>
    </subcellularLocation>
</comment>
<feature type="transmembrane region" description="Helical" evidence="8">
    <location>
        <begin position="150"/>
        <end position="166"/>
    </location>
</feature>
<keyword evidence="6 8" id="KW-1133">Transmembrane helix</keyword>
<gene>
    <name evidence="10" type="ORF">SAMN05444486_102466</name>
</gene>
<evidence type="ECO:0000256" key="1">
    <source>
        <dbReference type="ARBA" id="ARBA00004651"/>
    </source>
</evidence>
<feature type="transmembrane region" description="Helical" evidence="8">
    <location>
        <begin position="103"/>
        <end position="120"/>
    </location>
</feature>
<keyword evidence="3" id="KW-0813">Transport</keyword>
<evidence type="ECO:0000313" key="10">
    <source>
        <dbReference type="EMBL" id="SDY49872.1"/>
    </source>
</evidence>
<name>A0A1H3KCD3_9RHOB</name>
<protein>
    <submittedName>
        <fullName evidence="10">Chloramphenicol-sensitive protein RarD</fullName>
    </submittedName>
</protein>
<evidence type="ECO:0000256" key="5">
    <source>
        <dbReference type="ARBA" id="ARBA00022692"/>
    </source>
</evidence>
<evidence type="ECO:0000256" key="7">
    <source>
        <dbReference type="ARBA" id="ARBA00023136"/>
    </source>
</evidence>
<dbReference type="GO" id="GO:0005886">
    <property type="term" value="C:plasma membrane"/>
    <property type="evidence" value="ECO:0007669"/>
    <property type="project" value="UniProtKB-SubCell"/>
</dbReference>
<keyword evidence="7 8" id="KW-0472">Membrane</keyword>
<dbReference type="PANTHER" id="PTHR22911">
    <property type="entry name" value="ACYL-MALONYL CONDENSING ENZYME-RELATED"/>
    <property type="match status" value="1"/>
</dbReference>
<dbReference type="Proteomes" id="UP000199026">
    <property type="component" value="Unassembled WGS sequence"/>
</dbReference>
<feature type="transmembrane region" description="Helical" evidence="8">
    <location>
        <begin position="73"/>
        <end position="97"/>
    </location>
</feature>
<evidence type="ECO:0000256" key="2">
    <source>
        <dbReference type="ARBA" id="ARBA00007362"/>
    </source>
</evidence>
<feature type="transmembrane region" description="Helical" evidence="8">
    <location>
        <begin position="265"/>
        <end position="287"/>
    </location>
</feature>
<dbReference type="SUPFAM" id="SSF103481">
    <property type="entry name" value="Multidrug resistance efflux transporter EmrE"/>
    <property type="match status" value="2"/>
</dbReference>
<keyword evidence="5 8" id="KW-0812">Transmembrane</keyword>
<feature type="transmembrane region" description="Helical" evidence="8">
    <location>
        <begin position="178"/>
        <end position="196"/>
    </location>
</feature>
<evidence type="ECO:0000313" key="11">
    <source>
        <dbReference type="Proteomes" id="UP000199026"/>
    </source>
</evidence>
<keyword evidence="11" id="KW-1185">Reference proteome</keyword>
<evidence type="ECO:0000256" key="4">
    <source>
        <dbReference type="ARBA" id="ARBA00022475"/>
    </source>
</evidence>
<keyword evidence="4" id="KW-1003">Cell membrane</keyword>
<feature type="transmembrane region" description="Helical" evidence="8">
    <location>
        <begin position="240"/>
        <end position="259"/>
    </location>
</feature>
<dbReference type="NCBIfam" id="TIGR00688">
    <property type="entry name" value="rarD"/>
    <property type="match status" value="1"/>
</dbReference>
<dbReference type="InterPro" id="IPR004626">
    <property type="entry name" value="RarD"/>
</dbReference>
<feature type="domain" description="EamA" evidence="9">
    <location>
        <begin position="7"/>
        <end position="143"/>
    </location>
</feature>
<dbReference type="EMBL" id="FNPR01000002">
    <property type="protein sequence ID" value="SDY49872.1"/>
    <property type="molecule type" value="Genomic_DNA"/>
</dbReference>
<dbReference type="InterPro" id="IPR037185">
    <property type="entry name" value="EmrE-like"/>
</dbReference>
<organism evidence="10 11">
    <name type="scientific">Lentibacter algarum</name>
    <dbReference type="NCBI Taxonomy" id="576131"/>
    <lineage>
        <taxon>Bacteria</taxon>
        <taxon>Pseudomonadati</taxon>
        <taxon>Pseudomonadota</taxon>
        <taxon>Alphaproteobacteria</taxon>
        <taxon>Rhodobacterales</taxon>
        <taxon>Roseobacteraceae</taxon>
        <taxon>Lentibacter</taxon>
    </lineage>
</organism>
<feature type="transmembrane region" description="Helical" evidence="8">
    <location>
        <begin position="46"/>
        <end position="66"/>
    </location>
</feature>
<evidence type="ECO:0000259" key="9">
    <source>
        <dbReference type="Pfam" id="PF00892"/>
    </source>
</evidence>
<feature type="transmembrane region" description="Helical" evidence="8">
    <location>
        <begin position="9"/>
        <end position="26"/>
    </location>
</feature>
<dbReference type="AlphaFoldDB" id="A0A1H3KCD3"/>
<evidence type="ECO:0000256" key="6">
    <source>
        <dbReference type="ARBA" id="ARBA00022989"/>
    </source>
</evidence>
<evidence type="ECO:0000256" key="8">
    <source>
        <dbReference type="SAM" id="Phobius"/>
    </source>
</evidence>
<reference evidence="10 11" key="1">
    <citation type="submission" date="2016-10" db="EMBL/GenBank/DDBJ databases">
        <authorList>
            <person name="de Groot N.N."/>
        </authorList>
    </citation>
    <scope>NUCLEOTIDE SEQUENCE [LARGE SCALE GENOMIC DNA]</scope>
    <source>
        <strain evidence="10 11">DSM 24677</strain>
    </source>
</reference>
<feature type="domain" description="EamA" evidence="9">
    <location>
        <begin position="154"/>
        <end position="281"/>
    </location>
</feature>
<evidence type="ECO:0000256" key="3">
    <source>
        <dbReference type="ARBA" id="ARBA00022448"/>
    </source>
</evidence>